<dbReference type="InterPro" id="IPR042099">
    <property type="entry name" value="ANL_N_sf"/>
</dbReference>
<reference evidence="5 6" key="1">
    <citation type="submission" date="2024-10" db="EMBL/GenBank/DDBJ databases">
        <title>Updated reference genomes for cyclostephanoid diatoms.</title>
        <authorList>
            <person name="Roberts W.R."/>
            <person name="Alverson A.J."/>
        </authorList>
    </citation>
    <scope>NUCLEOTIDE SEQUENCE [LARGE SCALE GENOMIC DNA]</scope>
    <source>
        <strain evidence="5 6">AJA010-31</strain>
    </source>
</reference>
<feature type="chain" id="PRO_5044802189" evidence="2">
    <location>
        <begin position="20"/>
        <end position="667"/>
    </location>
</feature>
<gene>
    <name evidence="5" type="ORF">ACHAWO_005756</name>
</gene>
<feature type="domain" description="AMP-dependent synthetase/ligase" evidence="3">
    <location>
        <begin position="160"/>
        <end position="520"/>
    </location>
</feature>
<comment type="caution">
    <text evidence="5">The sequence shown here is derived from an EMBL/GenBank/DDBJ whole genome shotgun (WGS) entry which is preliminary data.</text>
</comment>
<dbReference type="InterPro" id="IPR020845">
    <property type="entry name" value="AMP-binding_CS"/>
</dbReference>
<organism evidence="5 6">
    <name type="scientific">Cyclotella atomus</name>
    <dbReference type="NCBI Taxonomy" id="382360"/>
    <lineage>
        <taxon>Eukaryota</taxon>
        <taxon>Sar</taxon>
        <taxon>Stramenopiles</taxon>
        <taxon>Ochrophyta</taxon>
        <taxon>Bacillariophyta</taxon>
        <taxon>Coscinodiscophyceae</taxon>
        <taxon>Thalassiosirophycidae</taxon>
        <taxon>Stephanodiscales</taxon>
        <taxon>Stephanodiscaceae</taxon>
        <taxon>Cyclotella</taxon>
    </lineage>
</organism>
<sequence>MKKAKLLFLAIVVVNYTNAFVSNRKQNIIVSASSKTPHHHIAVHRSSKSSYALSFYSLVSSETDKTTQYKSYNDGIIKNTVFPTPKPITDEELHNQGLPILVEAAKHAKAGRTMCTELPENGCVNVSYRTVLSDSTTISEYITSVMKKDNDSVGDFVKPRTVAHLTEPGSEYLSSMWGTWASGFCTVPLATSHRAHEFEHVLKDADPEIIIIGGHLSRGEGTSGKARTLPPHNEGELLQAANAVGMADRIVYLRDLIHTNAEMAAGERTSENDINEQYNLGANGSIHSLDSPSMIMYTSGTTGLPKGVLTSHRNVHHQITDLVAAWQWQPTDVALHLLPLHHVHGAINILSCAAYAGACCEFMHFRCDNVWKRLAEAAQEEKGDKPTPNVLMAVPTIYSKMIEAAEHNVLEPGTVEDAVKTLSNMRLMISGSAALPVSLNEKWKNLTGHTLLERYGMTEFAMALSNPYEPMSKRLPGYVGTPLPSVEVRIVDEDNNAISPESGNSGELQVRGPNVFQCYLNRPDVTAKEFANDGSGFFKTGDIACYDKENKSFKILGRASVDIIKNGGHKLSALEIERDLLEHPFIAECAVLGVPDETWGERVGMVCRLKGGETDLNIENLRCWAEHRMARYKVPSRIVVLDEIPKNAMGKINKKSLKSLFQERLSP</sequence>
<dbReference type="Pfam" id="PF13193">
    <property type="entry name" value="AMP-binding_C"/>
    <property type="match status" value="1"/>
</dbReference>
<dbReference type="InterPro" id="IPR000873">
    <property type="entry name" value="AMP-dep_synth/lig_dom"/>
</dbReference>
<dbReference type="AlphaFoldDB" id="A0ABD3P3T0"/>
<evidence type="ECO:0000259" key="3">
    <source>
        <dbReference type="Pfam" id="PF00501"/>
    </source>
</evidence>
<dbReference type="EMBL" id="JALLPJ020000821">
    <property type="protein sequence ID" value="KAL3782086.1"/>
    <property type="molecule type" value="Genomic_DNA"/>
</dbReference>
<evidence type="ECO:0000256" key="1">
    <source>
        <dbReference type="ARBA" id="ARBA00006432"/>
    </source>
</evidence>
<evidence type="ECO:0000313" key="6">
    <source>
        <dbReference type="Proteomes" id="UP001530400"/>
    </source>
</evidence>
<dbReference type="PANTHER" id="PTHR43201:SF8">
    <property type="entry name" value="ACYL-COA SYNTHETASE FAMILY MEMBER 3"/>
    <property type="match status" value="1"/>
</dbReference>
<keyword evidence="2" id="KW-0732">Signal</keyword>
<dbReference type="PANTHER" id="PTHR43201">
    <property type="entry name" value="ACYL-COA SYNTHETASE"/>
    <property type="match status" value="1"/>
</dbReference>
<dbReference type="PROSITE" id="PS00455">
    <property type="entry name" value="AMP_BINDING"/>
    <property type="match status" value="1"/>
</dbReference>
<dbReference type="Gene3D" id="3.40.50.12780">
    <property type="entry name" value="N-terminal domain of ligase-like"/>
    <property type="match status" value="1"/>
</dbReference>
<dbReference type="InterPro" id="IPR045851">
    <property type="entry name" value="AMP-bd_C_sf"/>
</dbReference>
<dbReference type="Proteomes" id="UP001530400">
    <property type="component" value="Unassembled WGS sequence"/>
</dbReference>
<feature type="signal peptide" evidence="2">
    <location>
        <begin position="1"/>
        <end position="19"/>
    </location>
</feature>
<evidence type="ECO:0000313" key="5">
    <source>
        <dbReference type="EMBL" id="KAL3782086.1"/>
    </source>
</evidence>
<keyword evidence="6" id="KW-1185">Reference proteome</keyword>
<accession>A0ABD3P3T0</accession>
<evidence type="ECO:0000256" key="2">
    <source>
        <dbReference type="SAM" id="SignalP"/>
    </source>
</evidence>
<dbReference type="InterPro" id="IPR025110">
    <property type="entry name" value="AMP-bd_C"/>
</dbReference>
<dbReference type="SUPFAM" id="SSF56801">
    <property type="entry name" value="Acetyl-CoA synthetase-like"/>
    <property type="match status" value="1"/>
</dbReference>
<dbReference type="Gene3D" id="3.30.300.30">
    <property type="match status" value="1"/>
</dbReference>
<proteinExistence type="inferred from homology"/>
<feature type="domain" description="AMP-binding enzyme C-terminal" evidence="4">
    <location>
        <begin position="575"/>
        <end position="651"/>
    </location>
</feature>
<name>A0ABD3P3T0_9STRA</name>
<evidence type="ECO:0000259" key="4">
    <source>
        <dbReference type="Pfam" id="PF13193"/>
    </source>
</evidence>
<comment type="similarity">
    <text evidence="1">Belongs to the ATP-dependent AMP-binding enzyme family.</text>
</comment>
<dbReference type="Pfam" id="PF00501">
    <property type="entry name" value="AMP-binding"/>
    <property type="match status" value="1"/>
</dbReference>
<protein>
    <submittedName>
        <fullName evidence="5">Uncharacterized protein</fullName>
    </submittedName>
</protein>